<dbReference type="RefSeq" id="WP_264880373.1">
    <property type="nucleotide sequence ID" value="NZ_JAPDOB010000001.1"/>
</dbReference>
<dbReference type="SMART" id="SM00858">
    <property type="entry name" value="SAF"/>
    <property type="match status" value="1"/>
</dbReference>
<dbReference type="SUPFAM" id="SSF51735">
    <property type="entry name" value="NAD(P)-binding Rossmann-fold domains"/>
    <property type="match status" value="1"/>
</dbReference>
<protein>
    <submittedName>
        <fullName evidence="2">NAD(P)-dependent oxidoreductase</fullName>
    </submittedName>
</protein>
<comment type="caution">
    <text evidence="2">The sequence shown here is derived from an EMBL/GenBank/DDBJ whole genome shotgun (WGS) entry which is preliminary data.</text>
</comment>
<evidence type="ECO:0000313" key="3">
    <source>
        <dbReference type="Proteomes" id="UP001526246"/>
    </source>
</evidence>
<evidence type="ECO:0000313" key="2">
    <source>
        <dbReference type="EMBL" id="MCW3796556.1"/>
    </source>
</evidence>
<dbReference type="Pfam" id="PF03447">
    <property type="entry name" value="NAD_binding_3"/>
    <property type="match status" value="1"/>
</dbReference>
<dbReference type="PANTHER" id="PTHR37850:SF1">
    <property type="entry name" value="SAF DOMAIN PROTEIN"/>
    <property type="match status" value="1"/>
</dbReference>
<evidence type="ECO:0000259" key="1">
    <source>
        <dbReference type="SMART" id="SM00858"/>
    </source>
</evidence>
<accession>A0ABT3JCN1</accession>
<organism evidence="2 3">
    <name type="scientific">Sphingomonas arvum</name>
    <dbReference type="NCBI Taxonomy" id="2992113"/>
    <lineage>
        <taxon>Bacteria</taxon>
        <taxon>Pseudomonadati</taxon>
        <taxon>Pseudomonadota</taxon>
        <taxon>Alphaproteobacteria</taxon>
        <taxon>Sphingomonadales</taxon>
        <taxon>Sphingomonadaceae</taxon>
        <taxon>Sphingomonas</taxon>
    </lineage>
</organism>
<keyword evidence="3" id="KW-1185">Reference proteome</keyword>
<reference evidence="2 3" key="1">
    <citation type="submission" date="2022-10" db="EMBL/GenBank/DDBJ databases">
        <title>Sphingomonas sp.</title>
        <authorList>
            <person name="Jin C."/>
        </authorList>
    </citation>
    <scope>NUCLEOTIDE SEQUENCE [LARGE SCALE GENOMIC DNA]</scope>
    <source>
        <strain evidence="2 3">BN140010</strain>
    </source>
</reference>
<dbReference type="Pfam" id="PF08666">
    <property type="entry name" value="SAF"/>
    <property type="match status" value="1"/>
</dbReference>
<dbReference type="InterPro" id="IPR048423">
    <property type="entry name" value="DRL_cat"/>
</dbReference>
<dbReference type="EMBL" id="JAPDOB010000001">
    <property type="protein sequence ID" value="MCW3796556.1"/>
    <property type="molecule type" value="Genomic_DNA"/>
</dbReference>
<dbReference type="PANTHER" id="PTHR37850">
    <property type="entry name" value="STRU PROTEIN"/>
    <property type="match status" value="1"/>
</dbReference>
<gene>
    <name evidence="2" type="ORF">OMW55_01870</name>
</gene>
<sequence>MILVDNALERRRAEGRPIRVGMIGAGFQGSGIARQILNSTPGMQLCAIANRTLDKASACFLQAGVQAKAVHDRDAFAAAMRAGEAVVTEDQLLVAESPDLDALIEVTGSIEPAAQAILAAIRSGKHVVHMNAEVDGTVGPILKKYADEAGVIYSFSDGDQPGVQQNLLRFVRGIGVKPVLAGNIKGLHDPYRNPQTQQAFAAKWGQNAAMVASFADGTKISFEQAIVANGNGFRVARRGMLGPDFSGGDPTAPLTPIEECLPKFEDVLNQGGPGLVDYVVGARPGPGVFVIGITDDERQRHYLNLYKMGPGPYHVFTTPYHLCHFEVPTSVARAVLFHDAVLAPSGGPSVGVIAVAKVDLEPGTMIEEFGGFQAYGVAENMDAIRDERLLPIGLAIGCTVVRPVAKDQPLTFADVSFPEGRLVDRLYAEQEAAFGGTTVALAPEEFAA</sequence>
<dbReference type="Pfam" id="PF21135">
    <property type="entry name" value="DRL_cat"/>
    <property type="match status" value="1"/>
</dbReference>
<dbReference type="InterPro" id="IPR036291">
    <property type="entry name" value="NAD(P)-bd_dom_sf"/>
</dbReference>
<feature type="domain" description="SAF" evidence="1">
    <location>
        <begin position="351"/>
        <end position="416"/>
    </location>
</feature>
<dbReference type="InterPro" id="IPR013974">
    <property type="entry name" value="SAF"/>
</dbReference>
<dbReference type="Gene3D" id="3.40.50.720">
    <property type="entry name" value="NAD(P)-binding Rossmann-like Domain"/>
    <property type="match status" value="1"/>
</dbReference>
<name>A0ABT3JCN1_9SPHN</name>
<dbReference type="Proteomes" id="UP001526246">
    <property type="component" value="Unassembled WGS sequence"/>
</dbReference>
<dbReference type="InterPro" id="IPR005106">
    <property type="entry name" value="Asp/hSer_DH_NAD-bd"/>
</dbReference>
<dbReference type="CDD" id="cd11616">
    <property type="entry name" value="SAF_DH_OX_like"/>
    <property type="match status" value="1"/>
</dbReference>
<proteinExistence type="predicted"/>